<dbReference type="Pfam" id="PF00400">
    <property type="entry name" value="WD40"/>
    <property type="match status" value="7"/>
</dbReference>
<dbReference type="SUPFAM" id="SSF50978">
    <property type="entry name" value="WD40 repeat-like"/>
    <property type="match status" value="1"/>
</dbReference>
<protein>
    <submittedName>
        <fullName evidence="4">Uncharacterized protein</fullName>
    </submittedName>
</protein>
<dbReference type="InterPro" id="IPR019775">
    <property type="entry name" value="WD40_repeat_CS"/>
</dbReference>
<dbReference type="AlphaFoldDB" id="A0A139X2Y1"/>
<evidence type="ECO:0000313" key="4">
    <source>
        <dbReference type="EMBL" id="KYC39058.1"/>
    </source>
</evidence>
<dbReference type="InterPro" id="IPR036322">
    <property type="entry name" value="WD40_repeat_dom_sf"/>
</dbReference>
<dbReference type="PANTHER" id="PTHR22847">
    <property type="entry name" value="WD40 REPEAT PROTEIN"/>
    <property type="match status" value="1"/>
</dbReference>
<evidence type="ECO:0000256" key="2">
    <source>
        <dbReference type="ARBA" id="ARBA00022737"/>
    </source>
</evidence>
<evidence type="ECO:0000256" key="3">
    <source>
        <dbReference type="PROSITE-ProRule" id="PRU00221"/>
    </source>
</evidence>
<feature type="repeat" description="WD" evidence="3">
    <location>
        <begin position="230"/>
        <end position="271"/>
    </location>
</feature>
<keyword evidence="2" id="KW-0677">Repeat</keyword>
<accession>A0A139X2Y1</accession>
<dbReference type="EMBL" id="ANNX02000036">
    <property type="protein sequence ID" value="KYC39058.1"/>
    <property type="molecule type" value="Genomic_DNA"/>
</dbReference>
<dbReference type="PROSITE" id="PS50082">
    <property type="entry name" value="WD_REPEATS_2"/>
    <property type="match status" value="6"/>
</dbReference>
<name>A0A139X2Y1_9CYAN</name>
<feature type="repeat" description="WD" evidence="3">
    <location>
        <begin position="147"/>
        <end position="188"/>
    </location>
</feature>
<dbReference type="STRING" id="128403.WA1_34290"/>
<feature type="repeat" description="WD" evidence="3">
    <location>
        <begin position="273"/>
        <end position="314"/>
    </location>
</feature>
<dbReference type="PANTHER" id="PTHR22847:SF637">
    <property type="entry name" value="WD REPEAT DOMAIN 5B"/>
    <property type="match status" value="1"/>
</dbReference>
<dbReference type="InterPro" id="IPR020472">
    <property type="entry name" value="WD40_PAC1"/>
</dbReference>
<dbReference type="PROSITE" id="PS00678">
    <property type="entry name" value="WD_REPEATS_1"/>
    <property type="match status" value="1"/>
</dbReference>
<proteinExistence type="predicted"/>
<sequence>MFLLRKNKFAKENLGSNLSGECTPSLREKTFPYKWLVNLKSKIFSTKNFIMLLGVASATAVAPLCPISSTVLAETQVISQTQAIPVPEPSTNFTNPLLLYSFRENTGTIKSLAFSPDSKILVGGGAENEGIIRMWNTLTGKKIAMINRAHKTSVESILISPDGQTLASCSSDNTINLWNLGNNRFTRSFVGHTSNVLSLAVTPDGKILASGALDGIRLWDLLQQRPLATLVRFDNFIYSLAISPDGQTLVSGDRRGTIKFWDLNSGKLIRTVPDAHLNAITKIVFTPDGSNFVSASRDRTIKIWDTNTGTPVRTLTGHNNWVNAITISPNGQTLASAGRDGIKLWNLTTGELLNTLYGHTDWVSSIAFSPNGTMLASGGFDRRVNIWLAQ</sequence>
<dbReference type="InterPro" id="IPR015943">
    <property type="entry name" value="WD40/YVTN_repeat-like_dom_sf"/>
</dbReference>
<evidence type="ECO:0000313" key="5">
    <source>
        <dbReference type="Proteomes" id="UP000076925"/>
    </source>
</evidence>
<dbReference type="CDD" id="cd00200">
    <property type="entry name" value="WD40"/>
    <property type="match status" value="1"/>
</dbReference>
<dbReference type="SMART" id="SM00320">
    <property type="entry name" value="WD40"/>
    <property type="match status" value="7"/>
</dbReference>
<dbReference type="PRINTS" id="PR00320">
    <property type="entry name" value="GPROTEINBRPT"/>
</dbReference>
<organism evidence="4 5">
    <name type="scientific">Scytonema hofmannii PCC 7110</name>
    <dbReference type="NCBI Taxonomy" id="128403"/>
    <lineage>
        <taxon>Bacteria</taxon>
        <taxon>Bacillati</taxon>
        <taxon>Cyanobacteriota</taxon>
        <taxon>Cyanophyceae</taxon>
        <taxon>Nostocales</taxon>
        <taxon>Scytonemataceae</taxon>
        <taxon>Scytonema</taxon>
    </lineage>
</organism>
<dbReference type="InterPro" id="IPR001680">
    <property type="entry name" value="WD40_rpt"/>
</dbReference>
<feature type="repeat" description="WD" evidence="3">
    <location>
        <begin position="315"/>
        <end position="355"/>
    </location>
</feature>
<feature type="repeat" description="WD" evidence="3">
    <location>
        <begin position="189"/>
        <end position="229"/>
    </location>
</feature>
<dbReference type="Gene3D" id="2.130.10.10">
    <property type="entry name" value="YVTN repeat-like/Quinoprotein amine dehydrogenase"/>
    <property type="match status" value="3"/>
</dbReference>
<comment type="caution">
    <text evidence="4">The sequence shown here is derived from an EMBL/GenBank/DDBJ whole genome shotgun (WGS) entry which is preliminary data.</text>
</comment>
<dbReference type="Proteomes" id="UP000076925">
    <property type="component" value="Unassembled WGS sequence"/>
</dbReference>
<evidence type="ECO:0000256" key="1">
    <source>
        <dbReference type="ARBA" id="ARBA00022574"/>
    </source>
</evidence>
<keyword evidence="1 3" id="KW-0853">WD repeat</keyword>
<feature type="repeat" description="WD" evidence="3">
    <location>
        <begin position="356"/>
        <end position="390"/>
    </location>
</feature>
<gene>
    <name evidence="4" type="ORF">WA1_34290</name>
</gene>
<dbReference type="PROSITE" id="PS50294">
    <property type="entry name" value="WD_REPEATS_REGION"/>
    <property type="match status" value="4"/>
</dbReference>
<reference evidence="4 5" key="1">
    <citation type="journal article" date="2013" name="Genome Biol. Evol.">
        <title>Genomes of Stigonematalean cyanobacteria (subsection V) and the evolution of oxygenic photosynthesis from prokaryotes to plastids.</title>
        <authorList>
            <person name="Dagan T."/>
            <person name="Roettger M."/>
            <person name="Stucken K."/>
            <person name="Landan G."/>
            <person name="Koch R."/>
            <person name="Major P."/>
            <person name="Gould S.B."/>
            <person name="Goremykin V.V."/>
            <person name="Rippka R."/>
            <person name="Tandeau de Marsac N."/>
            <person name="Gugger M."/>
            <person name="Lockhart P.J."/>
            <person name="Allen J.F."/>
            <person name="Brune I."/>
            <person name="Maus I."/>
            <person name="Puhler A."/>
            <person name="Martin W.F."/>
        </authorList>
    </citation>
    <scope>NUCLEOTIDE SEQUENCE [LARGE SCALE GENOMIC DNA]</scope>
    <source>
        <strain evidence="4 5">PCC 7110</strain>
    </source>
</reference>
<keyword evidence="5" id="KW-1185">Reference proteome</keyword>